<dbReference type="Pfam" id="PF00059">
    <property type="entry name" value="Lectin_C"/>
    <property type="match status" value="1"/>
</dbReference>
<evidence type="ECO:0000256" key="1">
    <source>
        <dbReference type="ARBA" id="ARBA00004613"/>
    </source>
</evidence>
<dbReference type="SUPFAM" id="SSF56436">
    <property type="entry name" value="C-type lectin-like"/>
    <property type="match status" value="1"/>
</dbReference>
<proteinExistence type="predicted"/>
<name>A0ABQ7TJK5_PHRPL</name>
<dbReference type="EMBL" id="JAIPUX010000439">
    <property type="protein sequence ID" value="KAH0629615.1"/>
    <property type="molecule type" value="Genomic_DNA"/>
</dbReference>
<evidence type="ECO:0000256" key="5">
    <source>
        <dbReference type="SAM" id="MobiDB-lite"/>
    </source>
</evidence>
<keyword evidence="4" id="KW-1015">Disulfide bond</keyword>
<keyword evidence="2" id="KW-0964">Secreted</keyword>
<evidence type="ECO:0000256" key="3">
    <source>
        <dbReference type="ARBA" id="ARBA00022734"/>
    </source>
</evidence>
<keyword evidence="8" id="KW-1185">Reference proteome</keyword>
<comment type="subcellular location">
    <subcellularLocation>
        <location evidence="1">Secreted</location>
    </subcellularLocation>
</comment>
<accession>A0ABQ7TJK5</accession>
<evidence type="ECO:0000256" key="2">
    <source>
        <dbReference type="ARBA" id="ARBA00022525"/>
    </source>
</evidence>
<dbReference type="InterPro" id="IPR050111">
    <property type="entry name" value="C-type_lectin/snaclec_domain"/>
</dbReference>
<dbReference type="SMART" id="SM00034">
    <property type="entry name" value="CLECT"/>
    <property type="match status" value="1"/>
</dbReference>
<sequence length="273" mass="31458">MYDDTEAPNRGDGLPYRSRRPLPAKPIEKNENVEGNFTNFGRMAFIMWENNLGLTYEYESFSEESNYDRISLPSKREEPKAQAKQSNQITDAAMISELRKLNFSSTQAARDVSTALLNIKNANSAFLAELRTLENYIDQRCDASDRKVEKEIFRLEEKLSTMANRQDTEERWENARKLCAAANSHLIIINSKREQDFVVPKIKQTTVWLGLSDTKTEGTWLWVDGSLQGLKYWKHGEPNNTGDNEDCAVLYREGKWNDIPCDREVHFVCERSG</sequence>
<dbReference type="CDD" id="cd03590">
    <property type="entry name" value="CLECT_DC-SIGN_like"/>
    <property type="match status" value="1"/>
</dbReference>
<reference evidence="7 8" key="1">
    <citation type="journal article" date="2022" name="Gigascience">
        <title>A chromosome-level genome assembly and annotation of the desert horned lizard, Phrynosoma platyrhinos, provides insight into chromosomal rearrangements among reptiles.</title>
        <authorList>
            <person name="Koochekian N."/>
            <person name="Ascanio A."/>
            <person name="Farleigh K."/>
            <person name="Card D.C."/>
            <person name="Schield D.R."/>
            <person name="Castoe T.A."/>
            <person name="Jezkova T."/>
        </authorList>
    </citation>
    <scope>NUCLEOTIDE SEQUENCE [LARGE SCALE GENOMIC DNA]</scope>
    <source>
        <strain evidence="7">NK-2021</strain>
    </source>
</reference>
<dbReference type="InterPro" id="IPR016187">
    <property type="entry name" value="CTDL_fold"/>
</dbReference>
<gene>
    <name evidence="7" type="ORF">JD844_011826</name>
</gene>
<dbReference type="PROSITE" id="PS50041">
    <property type="entry name" value="C_TYPE_LECTIN_2"/>
    <property type="match status" value="1"/>
</dbReference>
<evidence type="ECO:0000259" key="6">
    <source>
        <dbReference type="PROSITE" id="PS50041"/>
    </source>
</evidence>
<feature type="domain" description="C-type lectin" evidence="6">
    <location>
        <begin position="172"/>
        <end position="270"/>
    </location>
</feature>
<dbReference type="InterPro" id="IPR016186">
    <property type="entry name" value="C-type_lectin-like/link_sf"/>
</dbReference>
<dbReference type="PANTHER" id="PTHR22803">
    <property type="entry name" value="MANNOSE, PHOSPHOLIPASE, LECTIN RECEPTOR RELATED"/>
    <property type="match status" value="1"/>
</dbReference>
<dbReference type="Proteomes" id="UP000826234">
    <property type="component" value="Unassembled WGS sequence"/>
</dbReference>
<organism evidence="7 8">
    <name type="scientific">Phrynosoma platyrhinos</name>
    <name type="common">Desert horned lizard</name>
    <dbReference type="NCBI Taxonomy" id="52577"/>
    <lineage>
        <taxon>Eukaryota</taxon>
        <taxon>Metazoa</taxon>
        <taxon>Chordata</taxon>
        <taxon>Craniata</taxon>
        <taxon>Vertebrata</taxon>
        <taxon>Euteleostomi</taxon>
        <taxon>Lepidosauria</taxon>
        <taxon>Squamata</taxon>
        <taxon>Bifurcata</taxon>
        <taxon>Unidentata</taxon>
        <taxon>Episquamata</taxon>
        <taxon>Toxicofera</taxon>
        <taxon>Iguania</taxon>
        <taxon>Phrynosomatidae</taxon>
        <taxon>Phrynosomatinae</taxon>
        <taxon>Phrynosoma</taxon>
    </lineage>
</organism>
<comment type="caution">
    <text evidence="7">The sequence shown here is derived from an EMBL/GenBank/DDBJ whole genome shotgun (WGS) entry which is preliminary data.</text>
</comment>
<feature type="region of interest" description="Disordered" evidence="5">
    <location>
        <begin position="1"/>
        <end position="30"/>
    </location>
</feature>
<dbReference type="InterPro" id="IPR018378">
    <property type="entry name" value="C-type_lectin_CS"/>
</dbReference>
<dbReference type="InterPro" id="IPR033989">
    <property type="entry name" value="CD209-like_CTLD"/>
</dbReference>
<dbReference type="Gene3D" id="3.10.100.10">
    <property type="entry name" value="Mannose-Binding Protein A, subunit A"/>
    <property type="match status" value="1"/>
</dbReference>
<dbReference type="InterPro" id="IPR001304">
    <property type="entry name" value="C-type_lectin-like"/>
</dbReference>
<dbReference type="PROSITE" id="PS00615">
    <property type="entry name" value="C_TYPE_LECTIN_1"/>
    <property type="match status" value="1"/>
</dbReference>
<evidence type="ECO:0000313" key="8">
    <source>
        <dbReference type="Proteomes" id="UP000826234"/>
    </source>
</evidence>
<evidence type="ECO:0000313" key="7">
    <source>
        <dbReference type="EMBL" id="KAH0629615.1"/>
    </source>
</evidence>
<protein>
    <recommendedName>
        <fullName evidence="6">C-type lectin domain-containing protein</fullName>
    </recommendedName>
</protein>
<evidence type="ECO:0000256" key="4">
    <source>
        <dbReference type="ARBA" id="ARBA00023157"/>
    </source>
</evidence>
<keyword evidence="3" id="KW-0430">Lectin</keyword>